<evidence type="ECO:0000256" key="2">
    <source>
        <dbReference type="ARBA" id="ARBA00004173"/>
    </source>
</evidence>
<keyword evidence="8" id="KW-0687">Ribonucleoprotein</keyword>
<dbReference type="GO" id="GO:0005840">
    <property type="term" value="C:ribosome"/>
    <property type="evidence" value="ECO:0007669"/>
    <property type="project" value="UniProtKB-KW"/>
</dbReference>
<keyword evidence="7" id="KW-0539">Nucleus</keyword>
<proteinExistence type="inferred from homology"/>
<keyword evidence="5" id="KW-0175">Coiled coil</keyword>
<evidence type="ECO:0000256" key="13">
    <source>
        <dbReference type="ARBA" id="ARBA00060144"/>
    </source>
</evidence>
<comment type="similarity">
    <text evidence="3">Belongs to the mitochondrion-specific ribosomal protein mL64 family.</text>
</comment>
<dbReference type="GO" id="GO:0005739">
    <property type="term" value="C:mitochondrion"/>
    <property type="evidence" value="ECO:0007669"/>
    <property type="project" value="UniProtKB-SubCell"/>
</dbReference>
<keyword evidence="9" id="KW-0131">Cell cycle</keyword>
<dbReference type="InterPro" id="IPR043035">
    <property type="entry name" value="Ribosomal_mL64_sf"/>
</dbReference>
<dbReference type="GO" id="GO:1990904">
    <property type="term" value="C:ribonucleoprotein complex"/>
    <property type="evidence" value="ECO:0007669"/>
    <property type="project" value="UniProtKB-KW"/>
</dbReference>
<evidence type="ECO:0000256" key="4">
    <source>
        <dbReference type="ARBA" id="ARBA00022980"/>
    </source>
</evidence>
<evidence type="ECO:0000256" key="3">
    <source>
        <dbReference type="ARBA" id="ARBA00005421"/>
    </source>
</evidence>
<evidence type="ECO:0000313" key="14">
    <source>
        <dbReference type="Proteomes" id="UP000515146"/>
    </source>
</evidence>
<evidence type="ECO:0000256" key="6">
    <source>
        <dbReference type="ARBA" id="ARBA00023128"/>
    </source>
</evidence>
<accession>A0A6P6YCX2</accession>
<keyword evidence="14" id="KW-1185">Reference proteome</keyword>
<dbReference type="OMA" id="EPHSWIH"/>
<evidence type="ECO:0000256" key="8">
    <source>
        <dbReference type="ARBA" id="ARBA00023274"/>
    </source>
</evidence>
<dbReference type="Pfam" id="PF10147">
    <property type="entry name" value="CR6_interact"/>
    <property type="match status" value="1"/>
</dbReference>
<dbReference type="PANTHER" id="PTHR31761:SF1">
    <property type="entry name" value="LARGE RIBOSOMAL SUBUNIT PROTEIN ML64"/>
    <property type="match status" value="1"/>
</dbReference>
<keyword evidence="6" id="KW-0496">Mitochondrion</keyword>
<dbReference type="RefSeq" id="XP_027202756.1">
    <property type="nucleotide sequence ID" value="XM_027346955.1"/>
</dbReference>
<dbReference type="OrthoDB" id="6247992at2759"/>
<dbReference type="GO" id="GO:0005634">
    <property type="term" value="C:nucleus"/>
    <property type="evidence" value="ECO:0007669"/>
    <property type="project" value="UniProtKB-SubCell"/>
</dbReference>
<evidence type="ECO:0000256" key="10">
    <source>
        <dbReference type="ARBA" id="ARBA00030700"/>
    </source>
</evidence>
<dbReference type="AlphaFoldDB" id="A0A6P6YCX2"/>
<keyword evidence="4" id="KW-0689">Ribosomal protein</keyword>
<gene>
    <name evidence="15" type="primary">LOC113796648</name>
</gene>
<dbReference type="PANTHER" id="PTHR31761">
    <property type="entry name" value="GROWTH ARREST AND DNA DAMAGE-INDUCIBLE PROTEINS-INTERACTING PROTEIN 1 GADD45GIP1"/>
    <property type="match status" value="1"/>
</dbReference>
<evidence type="ECO:0000256" key="7">
    <source>
        <dbReference type="ARBA" id="ARBA00023242"/>
    </source>
</evidence>
<evidence type="ECO:0000313" key="15">
    <source>
        <dbReference type="RefSeq" id="XP_027202756.1"/>
    </source>
</evidence>
<organism evidence="14 15">
    <name type="scientific">Dermatophagoides pteronyssinus</name>
    <name type="common">European house dust mite</name>
    <dbReference type="NCBI Taxonomy" id="6956"/>
    <lineage>
        <taxon>Eukaryota</taxon>
        <taxon>Metazoa</taxon>
        <taxon>Ecdysozoa</taxon>
        <taxon>Arthropoda</taxon>
        <taxon>Chelicerata</taxon>
        <taxon>Arachnida</taxon>
        <taxon>Acari</taxon>
        <taxon>Acariformes</taxon>
        <taxon>Sarcoptiformes</taxon>
        <taxon>Astigmata</taxon>
        <taxon>Psoroptidia</taxon>
        <taxon>Analgoidea</taxon>
        <taxon>Pyroglyphidae</taxon>
        <taxon>Dermatophagoidinae</taxon>
        <taxon>Dermatophagoides</taxon>
    </lineage>
</organism>
<dbReference type="Gene3D" id="6.10.280.120">
    <property type="entry name" value="Growth arrest and DNA-damage-inducible proteins-interacting protein 1"/>
    <property type="match status" value="1"/>
</dbReference>
<evidence type="ECO:0000256" key="11">
    <source>
        <dbReference type="ARBA" id="ARBA00035184"/>
    </source>
</evidence>
<protein>
    <recommendedName>
        <fullName evidence="11">Large ribosomal subunit protein mL64</fullName>
    </recommendedName>
    <alternativeName>
        <fullName evidence="10">39S ribosomal protein L59, mitochondrial</fullName>
    </alternativeName>
    <alternativeName>
        <fullName evidence="12">Growth arrest and DNA damage-inducible proteins-interacting protein 1</fullName>
    </alternativeName>
</protein>
<dbReference type="FunCoup" id="A0A6P6YCX2">
    <property type="interactions" value="414"/>
</dbReference>
<name>A0A6P6YCX2_DERPT</name>
<evidence type="ECO:0000256" key="5">
    <source>
        <dbReference type="ARBA" id="ARBA00023054"/>
    </source>
</evidence>
<dbReference type="KEGG" id="dpte:113796648"/>
<dbReference type="CTD" id="40395"/>
<comment type="subcellular location">
    <subcellularLocation>
        <location evidence="2">Mitochondrion</location>
    </subcellularLocation>
    <subcellularLocation>
        <location evidence="1">Nucleus</location>
    </subcellularLocation>
</comment>
<comment type="function">
    <text evidence="13">Acts as a negative regulator of G1 to S cell cycle phase progression by inhibiting cyclin-dependent kinases. Inhibitory effects are additive with GADD45 proteins but also occur in the absence of GADD45 proteins. Acts as a repressor of the orphan nuclear receptor NR4A1 by inhibiting AB domain-mediated transcriptional activity. May be involved in the hormone-mediated regulation of NR4A1 transcriptional activity. May play a role in mitochondrial protein synthesis.</text>
</comment>
<dbReference type="InParanoid" id="A0A6P6YCX2"/>
<evidence type="ECO:0000256" key="9">
    <source>
        <dbReference type="ARBA" id="ARBA00023306"/>
    </source>
</evidence>
<evidence type="ECO:0000256" key="1">
    <source>
        <dbReference type="ARBA" id="ARBA00004123"/>
    </source>
</evidence>
<reference evidence="15" key="1">
    <citation type="submission" date="2025-08" db="UniProtKB">
        <authorList>
            <consortium name="RefSeq"/>
        </authorList>
    </citation>
    <scope>IDENTIFICATION</scope>
    <source>
        <strain evidence="15">Airmid</strain>
    </source>
</reference>
<dbReference type="Proteomes" id="UP000515146">
    <property type="component" value="Unplaced"/>
</dbReference>
<sequence length="246" mass="29153">MFLIFVQFSVINVVERMSSRFLREILNKPRLPSRDIPQYIRDRATGTLGNGQQKPALVWLYKKNQIRKRFATFGKSSGLKPGICWPSRDELEYMKQFDQTFEKSIQTMQENLLQTKKAEQEKRLKREKQIVANLKKLPKMKEEFWQNYHNLYSEIEEEKTKKTKLIQDVREYLGYDIEPNDPRFEEALAKKDEEAKIAMRAARKLEKQRQHMEMLQALVSEALEKEKSTTNKATEDRTKDPSSSEN</sequence>
<evidence type="ECO:0000256" key="12">
    <source>
        <dbReference type="ARBA" id="ARBA00035485"/>
    </source>
</evidence>
<dbReference type="InterPro" id="IPR018472">
    <property type="entry name" value="Ribosomal_mL64"/>
</dbReference>